<comment type="subcellular location">
    <subcellularLocation>
        <location evidence="1">Plastid</location>
    </subcellularLocation>
</comment>
<evidence type="ECO:0000256" key="2">
    <source>
        <dbReference type="RuleBase" id="RU363044"/>
    </source>
</evidence>
<evidence type="ECO:0000256" key="1">
    <source>
        <dbReference type="ARBA" id="ARBA00004474"/>
    </source>
</evidence>
<keyword evidence="2" id="KW-0547">Nucleotide-binding</keyword>
<dbReference type="Gene3D" id="3.40.50.300">
    <property type="entry name" value="P-loop containing nucleotide triphosphate hydrolases"/>
    <property type="match status" value="1"/>
</dbReference>
<dbReference type="EMBL" id="CAMAPF010000928">
    <property type="protein sequence ID" value="CAH9123025.1"/>
    <property type="molecule type" value="Genomic_DNA"/>
</dbReference>
<keyword evidence="2" id="KW-0378">Hydrolase</keyword>
<keyword evidence="2" id="KW-0234">DNA repair</keyword>
<dbReference type="PANTHER" id="PTHR10492:SF101">
    <property type="entry name" value="ATP-DEPENDENT DNA HELICASE"/>
    <property type="match status" value="1"/>
</dbReference>
<dbReference type="GO" id="GO:0009536">
    <property type="term" value="C:plastid"/>
    <property type="evidence" value="ECO:0007669"/>
    <property type="project" value="UniProtKB-SubCell"/>
</dbReference>
<evidence type="ECO:0000259" key="3">
    <source>
        <dbReference type="Pfam" id="PF05970"/>
    </source>
</evidence>
<keyword evidence="2" id="KW-0067">ATP-binding</keyword>
<keyword evidence="2" id="KW-0227">DNA damage</keyword>
<gene>
    <name evidence="4" type="ORF">CEPIT_LOCUS24899</name>
</gene>
<dbReference type="SUPFAM" id="SSF52540">
    <property type="entry name" value="P-loop containing nucleoside triphosphate hydrolases"/>
    <property type="match status" value="1"/>
</dbReference>
<dbReference type="EC" id="5.6.2.3" evidence="2"/>
<dbReference type="GO" id="GO:0016787">
    <property type="term" value="F:hydrolase activity"/>
    <property type="evidence" value="ECO:0007669"/>
    <property type="project" value="UniProtKB-KW"/>
</dbReference>
<reference evidence="4" key="1">
    <citation type="submission" date="2022-07" db="EMBL/GenBank/DDBJ databases">
        <authorList>
            <person name="Macas J."/>
            <person name="Novak P."/>
            <person name="Neumann P."/>
        </authorList>
    </citation>
    <scope>NUCLEOTIDE SEQUENCE</scope>
</reference>
<evidence type="ECO:0000313" key="5">
    <source>
        <dbReference type="Proteomes" id="UP001152523"/>
    </source>
</evidence>
<keyword evidence="5" id="KW-1185">Reference proteome</keyword>
<dbReference type="Proteomes" id="UP001152523">
    <property type="component" value="Unassembled WGS sequence"/>
</dbReference>
<dbReference type="Pfam" id="PF05970">
    <property type="entry name" value="PIF1"/>
    <property type="match status" value="1"/>
</dbReference>
<comment type="similarity">
    <text evidence="2">Belongs to the helicase family.</text>
</comment>
<evidence type="ECO:0000313" key="4">
    <source>
        <dbReference type="EMBL" id="CAH9123025.1"/>
    </source>
</evidence>
<dbReference type="GO" id="GO:0006310">
    <property type="term" value="P:DNA recombination"/>
    <property type="evidence" value="ECO:0007669"/>
    <property type="project" value="UniProtKB-KW"/>
</dbReference>
<keyword evidence="2" id="KW-0233">DNA recombination</keyword>
<organism evidence="4 5">
    <name type="scientific">Cuscuta epithymum</name>
    <dbReference type="NCBI Taxonomy" id="186058"/>
    <lineage>
        <taxon>Eukaryota</taxon>
        <taxon>Viridiplantae</taxon>
        <taxon>Streptophyta</taxon>
        <taxon>Embryophyta</taxon>
        <taxon>Tracheophyta</taxon>
        <taxon>Spermatophyta</taxon>
        <taxon>Magnoliopsida</taxon>
        <taxon>eudicotyledons</taxon>
        <taxon>Gunneridae</taxon>
        <taxon>Pentapetalae</taxon>
        <taxon>asterids</taxon>
        <taxon>lamiids</taxon>
        <taxon>Solanales</taxon>
        <taxon>Convolvulaceae</taxon>
        <taxon>Cuscuteae</taxon>
        <taxon>Cuscuta</taxon>
        <taxon>Cuscuta subgen. Cuscuta</taxon>
    </lineage>
</organism>
<proteinExistence type="inferred from homology"/>
<feature type="domain" description="DNA helicase Pif1-like DEAD-box helicase" evidence="3">
    <location>
        <begin position="22"/>
        <end position="107"/>
    </location>
</feature>
<comment type="catalytic activity">
    <reaction evidence="2">
        <text>ATP + H2O = ADP + phosphate + H(+)</text>
        <dbReference type="Rhea" id="RHEA:13065"/>
        <dbReference type="ChEBI" id="CHEBI:15377"/>
        <dbReference type="ChEBI" id="CHEBI:15378"/>
        <dbReference type="ChEBI" id="CHEBI:30616"/>
        <dbReference type="ChEBI" id="CHEBI:43474"/>
        <dbReference type="ChEBI" id="CHEBI:456216"/>
        <dbReference type="EC" id="5.6.2.3"/>
    </reaction>
</comment>
<name>A0AAV0EG99_9ASTE</name>
<comment type="caution">
    <text evidence="4">The sequence shown here is derived from an EMBL/GenBank/DDBJ whole genome shotgun (WGS) entry which is preliminary data.</text>
</comment>
<protein>
    <recommendedName>
        <fullName evidence="2">ATP-dependent DNA helicase</fullName>
        <ecNumber evidence="2">5.6.2.3</ecNumber>
    </recommendedName>
</protein>
<dbReference type="AlphaFoldDB" id="A0AAV0EG99"/>
<dbReference type="PANTHER" id="PTHR10492">
    <property type="match status" value="1"/>
</dbReference>
<sequence>MRLNGSLYYKSNVLLLPMYINFNRHCFEALDRSMRDILSCSHDGNPKLPFGGKTIVFGGDFRQVLPVIPKGTRQDIVLASLNASHLWQYCTVLKLTKNMRLKNFTNETANPSILKLLPIGYYKLVMVFWERALMEKQKLIYRKIFMFQ</sequence>
<dbReference type="GO" id="GO:0006281">
    <property type="term" value="P:DNA repair"/>
    <property type="evidence" value="ECO:0007669"/>
    <property type="project" value="UniProtKB-KW"/>
</dbReference>
<dbReference type="InterPro" id="IPR027417">
    <property type="entry name" value="P-loop_NTPase"/>
</dbReference>
<dbReference type="InterPro" id="IPR010285">
    <property type="entry name" value="DNA_helicase_pif1-like_DEAD"/>
</dbReference>
<dbReference type="GO" id="GO:0000723">
    <property type="term" value="P:telomere maintenance"/>
    <property type="evidence" value="ECO:0007669"/>
    <property type="project" value="InterPro"/>
</dbReference>
<comment type="cofactor">
    <cofactor evidence="2">
        <name>Mg(2+)</name>
        <dbReference type="ChEBI" id="CHEBI:18420"/>
    </cofactor>
</comment>
<dbReference type="GO" id="GO:0005524">
    <property type="term" value="F:ATP binding"/>
    <property type="evidence" value="ECO:0007669"/>
    <property type="project" value="UniProtKB-KW"/>
</dbReference>
<dbReference type="GO" id="GO:0043139">
    <property type="term" value="F:5'-3' DNA helicase activity"/>
    <property type="evidence" value="ECO:0007669"/>
    <property type="project" value="UniProtKB-EC"/>
</dbReference>
<keyword evidence="2" id="KW-0347">Helicase</keyword>
<accession>A0AAV0EG99</accession>